<evidence type="ECO:0000256" key="2">
    <source>
        <dbReference type="SAM" id="Phobius"/>
    </source>
</evidence>
<keyword evidence="2" id="KW-0472">Membrane</keyword>
<dbReference type="Proteomes" id="UP000020561">
    <property type="component" value="Unassembled WGS sequence"/>
</dbReference>
<dbReference type="EMBL" id="JAOA01000024">
    <property type="protein sequence ID" value="EUA00117.1"/>
    <property type="molecule type" value="Genomic_DNA"/>
</dbReference>
<dbReference type="PATRIC" id="fig|1299326.3.peg.6436"/>
<keyword evidence="2" id="KW-0812">Transmembrane</keyword>
<comment type="caution">
    <text evidence="3">The sequence shown here is derived from an EMBL/GenBank/DDBJ whole genome shotgun (WGS) entry which is preliminary data.</text>
</comment>
<name>X7XYW3_MYCKA</name>
<evidence type="ECO:0000256" key="1">
    <source>
        <dbReference type="SAM" id="MobiDB-lite"/>
    </source>
</evidence>
<accession>X7XYW3</accession>
<evidence type="ECO:0008006" key="5">
    <source>
        <dbReference type="Google" id="ProtNLM"/>
    </source>
</evidence>
<evidence type="ECO:0000313" key="3">
    <source>
        <dbReference type="EMBL" id="EUA00117.1"/>
    </source>
</evidence>
<feature type="region of interest" description="Disordered" evidence="1">
    <location>
        <begin position="90"/>
        <end position="118"/>
    </location>
</feature>
<sequence length="118" mass="12560">MRGDGSFVSPGAADGVAGTGAVAALCTVVLVLLAIPVFDKPGRLWTTPPFSIGITMLGLWISIAVVWRVWPGYLVGRRFLPVRHNQVVESKSADDVGDQPPASWIAPAAGRPRRSARR</sequence>
<reference evidence="3 4" key="1">
    <citation type="submission" date="2013-12" db="EMBL/GenBank/DDBJ databases">
        <authorList>
            <person name="Brown-Elliot B."/>
            <person name="Wallace R."/>
            <person name="Lenaerts A."/>
            <person name="Ordway D."/>
            <person name="DeGroote M.A."/>
            <person name="Parker T."/>
            <person name="Sizemore C."/>
            <person name="Tallon L.J."/>
            <person name="Sadzewicz L.K."/>
            <person name="Sengamalay N."/>
            <person name="Fraser C.M."/>
            <person name="Hine E."/>
            <person name="Shefchek K.A."/>
            <person name="Das S.P."/>
            <person name="Tettelin H."/>
        </authorList>
    </citation>
    <scope>NUCLEOTIDE SEQUENCE [LARGE SCALE GENOMIC DNA]</scope>
    <source>
        <strain evidence="3 4">662</strain>
    </source>
</reference>
<gene>
    <name evidence="3" type="ORF">I545_6699</name>
</gene>
<protein>
    <recommendedName>
        <fullName evidence="5">Transmembrane protein</fullName>
    </recommendedName>
</protein>
<dbReference type="AlphaFoldDB" id="X7XYW3"/>
<organism evidence="3 4">
    <name type="scientific">Mycobacterium kansasii 662</name>
    <dbReference type="NCBI Taxonomy" id="1299326"/>
    <lineage>
        <taxon>Bacteria</taxon>
        <taxon>Bacillati</taxon>
        <taxon>Actinomycetota</taxon>
        <taxon>Actinomycetes</taxon>
        <taxon>Mycobacteriales</taxon>
        <taxon>Mycobacteriaceae</taxon>
        <taxon>Mycobacterium</taxon>
    </lineage>
</organism>
<keyword evidence="2" id="KW-1133">Transmembrane helix</keyword>
<proteinExistence type="predicted"/>
<evidence type="ECO:0000313" key="4">
    <source>
        <dbReference type="Proteomes" id="UP000020561"/>
    </source>
</evidence>
<feature type="transmembrane region" description="Helical" evidence="2">
    <location>
        <begin position="50"/>
        <end position="70"/>
    </location>
</feature>
<feature type="transmembrane region" description="Helical" evidence="2">
    <location>
        <begin position="12"/>
        <end position="38"/>
    </location>
</feature>